<dbReference type="Pfam" id="PF06283">
    <property type="entry name" value="ThuA"/>
    <property type="match status" value="1"/>
</dbReference>
<dbReference type="InterPro" id="IPR029062">
    <property type="entry name" value="Class_I_gatase-like"/>
</dbReference>
<accession>A0ABS0HDL3</accession>
<feature type="domain" description="ThuA-like" evidence="2">
    <location>
        <begin position="139"/>
        <end position="363"/>
    </location>
</feature>
<dbReference type="InterPro" id="IPR029010">
    <property type="entry name" value="ThuA-like"/>
</dbReference>
<comment type="caution">
    <text evidence="3">The sequence shown here is derived from an EMBL/GenBank/DDBJ whole genome shotgun (WGS) entry which is preliminary data.</text>
</comment>
<feature type="signal peptide" evidence="1">
    <location>
        <begin position="1"/>
        <end position="22"/>
    </location>
</feature>
<protein>
    <submittedName>
        <fullName evidence="3">ThuA domain-containing protein</fullName>
    </submittedName>
</protein>
<evidence type="ECO:0000256" key="1">
    <source>
        <dbReference type="SAM" id="SignalP"/>
    </source>
</evidence>
<dbReference type="PANTHER" id="PTHR40469:SF2">
    <property type="entry name" value="GALACTOSE-BINDING DOMAIN-LIKE SUPERFAMILY PROTEIN"/>
    <property type="match status" value="1"/>
</dbReference>
<dbReference type="SUPFAM" id="SSF52317">
    <property type="entry name" value="Class I glutamine amidotransferase-like"/>
    <property type="match status" value="1"/>
</dbReference>
<name>A0ABS0HDL3_9SPHN</name>
<proteinExistence type="predicted"/>
<evidence type="ECO:0000313" key="3">
    <source>
        <dbReference type="EMBL" id="MBF9150311.1"/>
    </source>
</evidence>
<organism evidence="3 4">
    <name type="scientific">Novosphingobium jiangmenense</name>
    <dbReference type="NCBI Taxonomy" id="2791981"/>
    <lineage>
        <taxon>Bacteria</taxon>
        <taxon>Pseudomonadati</taxon>
        <taxon>Pseudomonadota</taxon>
        <taxon>Alphaproteobacteria</taxon>
        <taxon>Sphingomonadales</taxon>
        <taxon>Sphingomonadaceae</taxon>
        <taxon>Novosphingobium</taxon>
    </lineage>
</organism>
<feature type="chain" id="PRO_5045519301" evidence="1">
    <location>
        <begin position="23"/>
        <end position="379"/>
    </location>
</feature>
<gene>
    <name evidence="3" type="ORF">I2488_04795</name>
</gene>
<keyword evidence="4" id="KW-1185">Reference proteome</keyword>
<dbReference type="RefSeq" id="WP_196274660.1">
    <property type="nucleotide sequence ID" value="NZ_JADQDC010000002.1"/>
</dbReference>
<dbReference type="PANTHER" id="PTHR40469">
    <property type="entry name" value="SECRETED GLYCOSYL HYDROLASE"/>
    <property type="match status" value="1"/>
</dbReference>
<dbReference type="Gene3D" id="3.40.50.880">
    <property type="match status" value="1"/>
</dbReference>
<evidence type="ECO:0000313" key="4">
    <source>
        <dbReference type="Proteomes" id="UP000600799"/>
    </source>
</evidence>
<sequence>MRKGILLAAAALGLIAGTPARAAPVLDCPLGKQALSTQSPLADVLAVPAAKAAIEAASPGLPEAMTHPFNGHALPPGFDRIVTPRAVMAMLGKNDAALGARLDKDLAKVRLTTADVGARCRTYDNDRPAIPADLPRPSLLVFGKITGFRDSPSVNAAEAALKGIAARHGWGIVFTDKGGVFNARDLAHFDAVVWNNISGDALTIPQRAAFRRYVEHGGGFAGIHGSGGDPQFFWDWYADSLIGARFIGHPMTPQFQEARVVVEDKRHPATYGLPADWRMTEEWYSFNRSVRSLPGARVLASLDESTYKPGEGFGQKLAMGDHPIAWTRCLGKGRSFYTAIGHRPENYSQPESLKLLDQGVMWAMGLSPEGCGSAGDRAK</sequence>
<dbReference type="EMBL" id="JADQDC010000002">
    <property type="protein sequence ID" value="MBF9150311.1"/>
    <property type="molecule type" value="Genomic_DNA"/>
</dbReference>
<evidence type="ECO:0000259" key="2">
    <source>
        <dbReference type="Pfam" id="PF06283"/>
    </source>
</evidence>
<dbReference type="Proteomes" id="UP000600799">
    <property type="component" value="Unassembled WGS sequence"/>
</dbReference>
<reference evidence="3 4" key="1">
    <citation type="submission" date="2020-11" db="EMBL/GenBank/DDBJ databases">
        <title>The genome sequence of Novosphingobium sp. 1Y9A.</title>
        <authorList>
            <person name="Liu Y."/>
        </authorList>
    </citation>
    <scope>NUCLEOTIDE SEQUENCE [LARGE SCALE GENOMIC DNA]</scope>
    <source>
        <strain evidence="3 4">1Y9A</strain>
    </source>
</reference>
<keyword evidence="1" id="KW-0732">Signal</keyword>